<dbReference type="Pfam" id="PF13761">
    <property type="entry name" value="DUF4166"/>
    <property type="match status" value="1"/>
</dbReference>
<dbReference type="EMBL" id="CP002869">
    <property type="protein sequence ID" value="AEI43873.1"/>
    <property type="molecule type" value="Genomic_DNA"/>
</dbReference>
<dbReference type="Proteomes" id="UP000006620">
    <property type="component" value="Chromosome"/>
</dbReference>
<accession>F8FG53</accession>
<dbReference type="InterPro" id="IPR025311">
    <property type="entry name" value="DUF4166"/>
</dbReference>
<sequence length="226" mass="26682">MTSIYQRVLGPEFNRLHPEIRRRFGFCSEDRIASIGRGVMDRVWYGRAFTKPFLSLGAWRNIMFPQQGENVPFTIENYAYKDRFGRETVTWIRKFQFPGRIRRFDATMIYSEQRHKIVDYLGTHQHLAVEIDMSPAENGGVRLRSGNQYFYEGWIGFRFPMRFSGYADVCEWFDEQEGLFRIEVNVANPAFGPLFGYSGRFRAEYIHVEEGGIPADVFPLREERRE</sequence>
<reference evidence="3" key="1">
    <citation type="submission" date="2011-06" db="EMBL/GenBank/DDBJ databases">
        <title>Complete genome sequence of Paenibacillus mucilaginosus KNP414.</title>
        <authorList>
            <person name="Wang J."/>
            <person name="Hu S."/>
            <person name="Hu X."/>
            <person name="Zhang B."/>
            <person name="Dong D."/>
            <person name="Zhang S."/>
            <person name="Zhao K."/>
            <person name="Wu D."/>
        </authorList>
    </citation>
    <scope>NUCLEOTIDE SEQUENCE [LARGE SCALE GENOMIC DNA]</scope>
    <source>
        <strain evidence="3">KNP414</strain>
    </source>
</reference>
<organism evidence="2 3">
    <name type="scientific">Paenibacillus mucilaginosus (strain KNP414)</name>
    <dbReference type="NCBI Taxonomy" id="1036673"/>
    <lineage>
        <taxon>Bacteria</taxon>
        <taxon>Bacillati</taxon>
        <taxon>Bacillota</taxon>
        <taxon>Bacilli</taxon>
        <taxon>Bacillales</taxon>
        <taxon>Paenibacillaceae</taxon>
        <taxon>Paenibacillus</taxon>
    </lineage>
</organism>
<evidence type="ECO:0000259" key="1">
    <source>
        <dbReference type="Pfam" id="PF13761"/>
    </source>
</evidence>
<dbReference type="AlphaFoldDB" id="F8FG53"/>
<dbReference type="KEGG" id="pms:KNP414_05349"/>
<gene>
    <name evidence="2" type="ordered locus">KNP414_05349</name>
</gene>
<evidence type="ECO:0000313" key="3">
    <source>
        <dbReference type="Proteomes" id="UP000006620"/>
    </source>
</evidence>
<reference evidence="2 3" key="2">
    <citation type="journal article" date="2013" name="Genome Announc.">
        <title>Genome Sequence of Growth-Improving Paenibacillus mucilaginosus Strain KNP414.</title>
        <authorList>
            <person name="Lu J.J."/>
            <person name="Wang J.F."/>
            <person name="Hu X.F."/>
        </authorList>
    </citation>
    <scope>NUCLEOTIDE SEQUENCE [LARGE SCALE GENOMIC DNA]</scope>
    <source>
        <strain evidence="2 3">KNP414</strain>
    </source>
</reference>
<dbReference type="HOGENOM" id="CLU_105870_0_0_9"/>
<proteinExistence type="predicted"/>
<evidence type="ECO:0000313" key="2">
    <source>
        <dbReference type="EMBL" id="AEI43873.1"/>
    </source>
</evidence>
<protein>
    <recommendedName>
        <fullName evidence="1">DUF4166 domain-containing protein</fullName>
    </recommendedName>
</protein>
<name>F8FG53_PAEMK</name>
<feature type="domain" description="DUF4166" evidence="1">
    <location>
        <begin position="16"/>
        <end position="201"/>
    </location>
</feature>
<dbReference type="PATRIC" id="fig|1036673.3.peg.4959"/>
<dbReference type="RefSeq" id="WP_013919026.1">
    <property type="nucleotide sequence ID" value="NC_015690.1"/>
</dbReference>